<keyword evidence="3" id="KW-1185">Reference proteome</keyword>
<protein>
    <submittedName>
        <fullName evidence="2">Uncharacterized protein</fullName>
    </submittedName>
</protein>
<dbReference type="Proteomes" id="UP000646827">
    <property type="component" value="Unassembled WGS sequence"/>
</dbReference>
<proteinExistence type="predicted"/>
<name>A0A8H7S5G0_9FUNG</name>
<gene>
    <name evidence="2" type="ORF">INT45_013247</name>
</gene>
<evidence type="ECO:0000313" key="3">
    <source>
        <dbReference type="Proteomes" id="UP000646827"/>
    </source>
</evidence>
<dbReference type="EMBL" id="JAEPRB010000096">
    <property type="protein sequence ID" value="KAG2221911.1"/>
    <property type="molecule type" value="Genomic_DNA"/>
</dbReference>
<sequence>MLTLGQASCLVLGYKPNDENRKKAKEHLQGSGLVAFYFRGQDPMRPAAIGSDVLERDPYTFLTYPPTPSLAPTTPSNNDDIDDDDGSQHNNNDNNNNNNNNNNNSDLSQKTKDTPSDSTDSPKAPHNRKRKIEDSVIPYCKERVLQTMKTIATNVNPNNEPIFDYVFVTSEMQYNMMTEIFPSLSRHCSKTRLQYWVSQSQIWGPLQKINRDKKLIYGRYLWVLRNDMWHQLIEINDSIPVYWQHANATPHIISIGYARKSVTNETDLSRKHLLQLMVDKLHFRLKCQEVYVSPCCTANDQILNRDSPPFTNILASLNGCHGDISNLINRLHYLQQEVRLCIIDYAGLSTYPEDIIDFLTTYPNISEIAIDHGGHIEILSRHQLLKNNQVQKFNCRPGPVKRST</sequence>
<accession>A0A8H7S5G0</accession>
<evidence type="ECO:0000256" key="1">
    <source>
        <dbReference type="SAM" id="MobiDB-lite"/>
    </source>
</evidence>
<reference evidence="2 3" key="1">
    <citation type="submission" date="2020-12" db="EMBL/GenBank/DDBJ databases">
        <title>Metabolic potential, ecology and presence of endohyphal bacteria is reflected in genomic diversity of Mucoromycotina.</title>
        <authorList>
            <person name="Muszewska A."/>
            <person name="Okrasinska A."/>
            <person name="Steczkiewicz K."/>
            <person name="Drgas O."/>
            <person name="Orlowska M."/>
            <person name="Perlinska-Lenart U."/>
            <person name="Aleksandrzak-Piekarczyk T."/>
            <person name="Szatraj K."/>
            <person name="Zielenkiewicz U."/>
            <person name="Pilsyk S."/>
            <person name="Malc E."/>
            <person name="Mieczkowski P."/>
            <person name="Kruszewska J.S."/>
            <person name="Biernat P."/>
            <person name="Pawlowska J."/>
        </authorList>
    </citation>
    <scope>NUCLEOTIDE SEQUENCE [LARGE SCALE GENOMIC DNA]</scope>
    <source>
        <strain evidence="2 3">CBS 142.35</strain>
    </source>
</reference>
<dbReference type="OrthoDB" id="2286035at2759"/>
<feature type="region of interest" description="Disordered" evidence="1">
    <location>
        <begin position="59"/>
        <end position="133"/>
    </location>
</feature>
<dbReference type="AlphaFoldDB" id="A0A8H7S5G0"/>
<feature type="compositionally biased region" description="Low complexity" evidence="1">
    <location>
        <begin position="90"/>
        <end position="104"/>
    </location>
</feature>
<evidence type="ECO:0000313" key="2">
    <source>
        <dbReference type="EMBL" id="KAG2221911.1"/>
    </source>
</evidence>
<organism evidence="2 3">
    <name type="scientific">Circinella minor</name>
    <dbReference type="NCBI Taxonomy" id="1195481"/>
    <lineage>
        <taxon>Eukaryota</taxon>
        <taxon>Fungi</taxon>
        <taxon>Fungi incertae sedis</taxon>
        <taxon>Mucoromycota</taxon>
        <taxon>Mucoromycotina</taxon>
        <taxon>Mucoromycetes</taxon>
        <taxon>Mucorales</taxon>
        <taxon>Lichtheimiaceae</taxon>
        <taxon>Circinella</taxon>
    </lineage>
</organism>
<comment type="caution">
    <text evidence="2">The sequence shown here is derived from an EMBL/GenBank/DDBJ whole genome shotgun (WGS) entry which is preliminary data.</text>
</comment>